<dbReference type="EMBL" id="LNIX01000001">
    <property type="protein sequence ID" value="OXA61990.1"/>
    <property type="molecule type" value="Genomic_DNA"/>
</dbReference>
<dbReference type="Proteomes" id="UP000198287">
    <property type="component" value="Unassembled WGS sequence"/>
</dbReference>
<comment type="caution">
    <text evidence="3">The sequence shown here is derived from an EMBL/GenBank/DDBJ whole genome shotgun (WGS) entry which is preliminary data.</text>
</comment>
<feature type="transmembrane region" description="Helical" evidence="1">
    <location>
        <begin position="762"/>
        <end position="781"/>
    </location>
</feature>
<sequence length="807" mass="93391">MRLLNFSIFQLLLIYPPQQTTPQTDDLLVATINQLIKDSFSCHVHIVYDSLSLSPFENPATIRHLPGYNTTGWNLQSSPGQFYPGYHVEQRSWLNFEKQLNGSIQINISKTKGIFCIFAIISLKHVTSVWHSLENRVYYPAQTEAFLETQERLLLDPLNEPYSRWWYKQRTSRSLENRYFILVSHLTPLEFKLIQDIPFTVDKHAITVHLNLFLVQLTQSQYPVLRFFVSGPYSRSPYELIPFNEFHLTPHAMSQFHQSVSSIEWISNVGVFTRKQHHGQSLTFRFPYPNYQGFSPFLLMGQTGYPFAQYILFILLQHSNDTLFYCENNGLRCYYNLLKYAGRPNIVVDDDLSHENQGYRYQDVFQHYLTGTNLPVVGSLGYSFLTTWAEQRLRFELYTHPFQLEVWIGLLLTLLWLWGFLRFLGFHILQNEKTFFSSFLCVLSGILDDGGINVPPPVWNSVVFRTVFGLWFLISPIFTNAYVGVAVSDLSAPLPLRSIDTFQDLLHLPCKPISSCLKELGLSFLDFGYGRYLQIRNYSDHRVFGGSKMFRILSSTSSHRSDGGVLRVENVMYYQITTIARVYQNQKASQLASMCKTMRMSSCNFTSIKTTYDEWILTGLLSPVTPLQLFLPVNQTLPQDSAVEKELMVSNEAKSKIAFIDTERKVDLEFEYLTKWYPNEIKVTKSKEIVGVRNLHWNIPNAGGSRLPEMFGYLLQSGIYHVLDKYSTRHEYQVRRNFTKGNISGQRGTFLKPASLRGSIQTIFIIWAALICAAIGIFVGYECIAYHRVNCVKFSYNWFKIFILTVH</sequence>
<feature type="signal peptide" evidence="2">
    <location>
        <begin position="1"/>
        <end position="22"/>
    </location>
</feature>
<evidence type="ECO:0000313" key="4">
    <source>
        <dbReference type="Proteomes" id="UP000198287"/>
    </source>
</evidence>
<feature type="transmembrane region" description="Helical" evidence="1">
    <location>
        <begin position="466"/>
        <end position="487"/>
    </location>
</feature>
<keyword evidence="1" id="KW-0812">Transmembrane</keyword>
<evidence type="ECO:0000256" key="1">
    <source>
        <dbReference type="SAM" id="Phobius"/>
    </source>
</evidence>
<keyword evidence="1" id="KW-1133">Transmembrane helix</keyword>
<gene>
    <name evidence="3" type="ORF">Fcan01_00941</name>
</gene>
<accession>A0A226EXR9</accession>
<dbReference type="AlphaFoldDB" id="A0A226EXR9"/>
<keyword evidence="2" id="KW-0732">Signal</keyword>
<keyword evidence="4" id="KW-1185">Reference proteome</keyword>
<proteinExistence type="predicted"/>
<evidence type="ECO:0000313" key="3">
    <source>
        <dbReference type="EMBL" id="OXA61990.1"/>
    </source>
</evidence>
<name>A0A226EXR9_FOLCA</name>
<evidence type="ECO:0000256" key="2">
    <source>
        <dbReference type="SAM" id="SignalP"/>
    </source>
</evidence>
<keyword evidence="1" id="KW-0472">Membrane</keyword>
<reference evidence="3 4" key="1">
    <citation type="submission" date="2015-12" db="EMBL/GenBank/DDBJ databases">
        <title>The genome of Folsomia candida.</title>
        <authorList>
            <person name="Faddeeva A."/>
            <person name="Derks M.F."/>
            <person name="Anvar Y."/>
            <person name="Smit S."/>
            <person name="Van Straalen N."/>
            <person name="Roelofs D."/>
        </authorList>
    </citation>
    <scope>NUCLEOTIDE SEQUENCE [LARGE SCALE GENOMIC DNA]</scope>
    <source>
        <strain evidence="3 4">VU population</strain>
        <tissue evidence="3">Whole body</tissue>
    </source>
</reference>
<feature type="chain" id="PRO_5013189173" evidence="2">
    <location>
        <begin position="23"/>
        <end position="807"/>
    </location>
</feature>
<dbReference type="Gene3D" id="1.10.287.70">
    <property type="match status" value="1"/>
</dbReference>
<organism evidence="3 4">
    <name type="scientific">Folsomia candida</name>
    <name type="common">Springtail</name>
    <dbReference type="NCBI Taxonomy" id="158441"/>
    <lineage>
        <taxon>Eukaryota</taxon>
        <taxon>Metazoa</taxon>
        <taxon>Ecdysozoa</taxon>
        <taxon>Arthropoda</taxon>
        <taxon>Hexapoda</taxon>
        <taxon>Collembola</taxon>
        <taxon>Entomobryomorpha</taxon>
        <taxon>Isotomoidea</taxon>
        <taxon>Isotomidae</taxon>
        <taxon>Proisotominae</taxon>
        <taxon>Folsomia</taxon>
    </lineage>
</organism>
<protein>
    <submittedName>
        <fullName evidence="3">Uncharacterized protein</fullName>
    </submittedName>
</protein>
<feature type="transmembrane region" description="Helical" evidence="1">
    <location>
        <begin position="406"/>
        <end position="424"/>
    </location>
</feature>